<evidence type="ECO:0000313" key="3">
    <source>
        <dbReference type="Proteomes" id="UP001564626"/>
    </source>
</evidence>
<protein>
    <submittedName>
        <fullName evidence="2">Uncharacterized protein</fullName>
    </submittedName>
</protein>
<evidence type="ECO:0000313" key="2">
    <source>
        <dbReference type="EMBL" id="MEY8040237.1"/>
    </source>
</evidence>
<feature type="region of interest" description="Disordered" evidence="1">
    <location>
        <begin position="78"/>
        <end position="111"/>
    </location>
</feature>
<sequence length="111" mass="12974">MTTRSRNRVDEHDRWQDLCSVAARLAAERDRPALVVRHAARWLEQRGRVHGEEVVVTWTVADAELVRHQLRDRLDPDRVLAAAPRVRHHRARRPAEIPPPRRTPRDHPEGD</sequence>
<organism evidence="2 3">
    <name type="scientific">Saccharopolyspora cebuensis</name>
    <dbReference type="NCBI Taxonomy" id="418759"/>
    <lineage>
        <taxon>Bacteria</taxon>
        <taxon>Bacillati</taxon>
        <taxon>Actinomycetota</taxon>
        <taxon>Actinomycetes</taxon>
        <taxon>Pseudonocardiales</taxon>
        <taxon>Pseudonocardiaceae</taxon>
        <taxon>Saccharopolyspora</taxon>
    </lineage>
</organism>
<dbReference type="Proteomes" id="UP001564626">
    <property type="component" value="Unassembled WGS sequence"/>
</dbReference>
<proteinExistence type="predicted"/>
<dbReference type="EMBL" id="JBGEHV010000019">
    <property type="protein sequence ID" value="MEY8040237.1"/>
    <property type="molecule type" value="Genomic_DNA"/>
</dbReference>
<reference evidence="2 3" key="1">
    <citation type="submission" date="2024-08" db="EMBL/GenBank/DDBJ databases">
        <title>Genome mining of Saccharopolyspora cebuensis PGLac3 from Nigerian medicinal plant.</title>
        <authorList>
            <person name="Ezeobiora C.E."/>
            <person name="Igbokwe N.H."/>
            <person name="Amin D.H."/>
            <person name="Mendie U.E."/>
        </authorList>
    </citation>
    <scope>NUCLEOTIDE SEQUENCE [LARGE SCALE GENOMIC DNA]</scope>
    <source>
        <strain evidence="2 3">PGLac3</strain>
    </source>
</reference>
<comment type="caution">
    <text evidence="2">The sequence shown here is derived from an EMBL/GenBank/DDBJ whole genome shotgun (WGS) entry which is preliminary data.</text>
</comment>
<evidence type="ECO:0000256" key="1">
    <source>
        <dbReference type="SAM" id="MobiDB-lite"/>
    </source>
</evidence>
<gene>
    <name evidence="2" type="ORF">AB8O55_12605</name>
</gene>
<accession>A0ABV4CJR8</accession>
<name>A0ABV4CJR8_9PSEU</name>
<keyword evidence="3" id="KW-1185">Reference proteome</keyword>
<dbReference type="RefSeq" id="WP_345365601.1">
    <property type="nucleotide sequence ID" value="NZ_BAABII010000016.1"/>
</dbReference>